<dbReference type="AlphaFoldDB" id="A0A1M4UQ21"/>
<evidence type="ECO:0000256" key="6">
    <source>
        <dbReference type="SAM" id="Coils"/>
    </source>
</evidence>
<dbReference type="InterPro" id="IPR050445">
    <property type="entry name" value="Bact_polysacc_biosynth/exp"/>
</dbReference>
<evidence type="ECO:0000256" key="3">
    <source>
        <dbReference type="ARBA" id="ARBA00022692"/>
    </source>
</evidence>
<dbReference type="Pfam" id="PF02706">
    <property type="entry name" value="Wzz"/>
    <property type="match status" value="1"/>
</dbReference>
<feature type="coiled-coil region" evidence="6">
    <location>
        <begin position="246"/>
        <end position="315"/>
    </location>
</feature>
<keyword evidence="2" id="KW-1003">Cell membrane</keyword>
<evidence type="ECO:0000256" key="4">
    <source>
        <dbReference type="ARBA" id="ARBA00022989"/>
    </source>
</evidence>
<dbReference type="InterPro" id="IPR003856">
    <property type="entry name" value="LPS_length_determ_N"/>
</dbReference>
<dbReference type="InterPro" id="IPR027417">
    <property type="entry name" value="P-loop_NTPase"/>
</dbReference>
<dbReference type="Proteomes" id="UP000183987">
    <property type="component" value="Unassembled WGS sequence"/>
</dbReference>
<name>A0A1M4UQ21_LOKAT</name>
<feature type="transmembrane region" description="Helical" evidence="7">
    <location>
        <begin position="40"/>
        <end position="59"/>
    </location>
</feature>
<keyword evidence="4 7" id="KW-1133">Transmembrane helix</keyword>
<keyword evidence="6" id="KW-0175">Coiled coil</keyword>
<dbReference type="PANTHER" id="PTHR32309">
    <property type="entry name" value="TYROSINE-PROTEIN KINASE"/>
    <property type="match status" value="1"/>
</dbReference>
<gene>
    <name evidence="9" type="ORF">SAMN05444339_101811</name>
</gene>
<dbReference type="SUPFAM" id="SSF52540">
    <property type="entry name" value="P-loop containing nucleoside triphosphate hydrolases"/>
    <property type="match status" value="1"/>
</dbReference>
<keyword evidence="5 7" id="KW-0472">Membrane</keyword>
<dbReference type="STRING" id="366533.SAMN05444339_101811"/>
<feature type="transmembrane region" description="Helical" evidence="7">
    <location>
        <begin position="437"/>
        <end position="459"/>
    </location>
</feature>
<dbReference type="GO" id="GO:0005886">
    <property type="term" value="C:plasma membrane"/>
    <property type="evidence" value="ECO:0007669"/>
    <property type="project" value="UniProtKB-SubCell"/>
</dbReference>
<proteinExistence type="predicted"/>
<evidence type="ECO:0000259" key="8">
    <source>
        <dbReference type="Pfam" id="PF02706"/>
    </source>
</evidence>
<organism evidence="9 10">
    <name type="scientific">Loktanella atrilutea</name>
    <dbReference type="NCBI Taxonomy" id="366533"/>
    <lineage>
        <taxon>Bacteria</taxon>
        <taxon>Pseudomonadati</taxon>
        <taxon>Pseudomonadota</taxon>
        <taxon>Alphaproteobacteria</taxon>
        <taxon>Rhodobacterales</taxon>
        <taxon>Roseobacteraceae</taxon>
        <taxon>Loktanella</taxon>
    </lineage>
</organism>
<dbReference type="Gene3D" id="3.40.50.300">
    <property type="entry name" value="P-loop containing nucleotide triphosphate hydrolases"/>
    <property type="match status" value="1"/>
</dbReference>
<comment type="subcellular location">
    <subcellularLocation>
        <location evidence="1">Cell membrane</location>
        <topology evidence="1">Multi-pass membrane protein</topology>
    </subcellularLocation>
</comment>
<protein>
    <submittedName>
        <fullName evidence="9">Uncharacterized protein involved in exopolysaccharide biosynthesis</fullName>
    </submittedName>
</protein>
<keyword evidence="3 7" id="KW-0812">Transmembrane</keyword>
<evidence type="ECO:0000313" key="9">
    <source>
        <dbReference type="EMBL" id="SHE58765.1"/>
    </source>
</evidence>
<dbReference type="OrthoDB" id="230260at2"/>
<evidence type="ECO:0000256" key="2">
    <source>
        <dbReference type="ARBA" id="ARBA00022475"/>
    </source>
</evidence>
<dbReference type="GO" id="GO:0004713">
    <property type="term" value="F:protein tyrosine kinase activity"/>
    <property type="evidence" value="ECO:0007669"/>
    <property type="project" value="TreeGrafter"/>
</dbReference>
<dbReference type="PANTHER" id="PTHR32309:SF13">
    <property type="entry name" value="FERRIC ENTEROBACTIN TRANSPORT PROTEIN FEPE"/>
    <property type="match status" value="1"/>
</dbReference>
<sequence length="716" mass="77133">MNQISGNSIAWLKTTEPDAITPTANDLDLMVLVRLVRRRLGVILGVTALVTLLSLPYILSIVPVYQAEARFLVTPVLSVEDGQPAEVFVMSDEVERLRARTVVERVVDRLNLTGKPEFNPALAPVTGLSRLHQRISPADAGPTPPGDATSRAVAAVYGRLSVWRQTENILQLTFRSTDPEVAAAVPNAIIASYVDEVTAHRDARVTEALDQLRLRAQDQAARTAQARADIAALRTAQAGVAGGSDAAADETQLTMLNQQLADLQARRADLAATVATVEANLNDNGPAPLNETAAVTQLRQSLDRQERDLAHLTSLFGDGYGGVQTQRAQVADLKDAIRRELSNWAASMRAQLVHIDQEEAALQAKRGTAQGQLTQLSAGELDMANLVARADDQATKLDTVNDQIRLLETVLRRPAVNVDVLTPAAVPLWPEGRGRKVYLLIAILGGAVLGLTCAGILDLTDRAVRSPRQLAADPSVLPVGLLPQSRRTGRARTRPATDTRLTHAADRLVRGIAASSGGEFPSSLLITATRRGDGCRFVAAAIGQALSANGRQILIVDTLPQRRRFGLSQAKDKRAGFAEYLRGQVNIDAAMRRDPATGQMKMSRGTGPLPPLYDDAPIKALIAAAAARGLCVVIIGTPPRDSVSVDRIAGAVSQVLLVTRWGRTPRDLVAQTLDELREQHIGRILTVINRVKPRRYALYNVHTPALLTGPKRSNSW</sequence>
<dbReference type="EMBL" id="FQUE01000001">
    <property type="protein sequence ID" value="SHE58765.1"/>
    <property type="molecule type" value="Genomic_DNA"/>
</dbReference>
<keyword evidence="10" id="KW-1185">Reference proteome</keyword>
<evidence type="ECO:0000313" key="10">
    <source>
        <dbReference type="Proteomes" id="UP000183987"/>
    </source>
</evidence>
<evidence type="ECO:0000256" key="1">
    <source>
        <dbReference type="ARBA" id="ARBA00004651"/>
    </source>
</evidence>
<accession>A0A1M4UQ21</accession>
<reference evidence="10" key="1">
    <citation type="submission" date="2016-11" db="EMBL/GenBank/DDBJ databases">
        <authorList>
            <person name="Varghese N."/>
            <person name="Submissions S."/>
        </authorList>
    </citation>
    <scope>NUCLEOTIDE SEQUENCE [LARGE SCALE GENOMIC DNA]</scope>
    <source>
        <strain evidence="10">DSM 29326</strain>
    </source>
</reference>
<evidence type="ECO:0000256" key="5">
    <source>
        <dbReference type="ARBA" id="ARBA00023136"/>
    </source>
</evidence>
<feature type="domain" description="Polysaccharide chain length determinant N-terminal" evidence="8">
    <location>
        <begin position="25"/>
        <end position="109"/>
    </location>
</feature>
<evidence type="ECO:0000256" key="7">
    <source>
        <dbReference type="SAM" id="Phobius"/>
    </source>
</evidence>
<dbReference type="RefSeq" id="WP_072855862.1">
    <property type="nucleotide sequence ID" value="NZ_FQUE01000001.1"/>
</dbReference>